<feature type="compositionally biased region" description="Polar residues" evidence="1">
    <location>
        <begin position="606"/>
        <end position="630"/>
    </location>
</feature>
<organism evidence="2 3">
    <name type="scientific">Popillia japonica</name>
    <name type="common">Japanese beetle</name>
    <dbReference type="NCBI Taxonomy" id="7064"/>
    <lineage>
        <taxon>Eukaryota</taxon>
        <taxon>Metazoa</taxon>
        <taxon>Ecdysozoa</taxon>
        <taxon>Arthropoda</taxon>
        <taxon>Hexapoda</taxon>
        <taxon>Insecta</taxon>
        <taxon>Pterygota</taxon>
        <taxon>Neoptera</taxon>
        <taxon>Endopterygota</taxon>
        <taxon>Coleoptera</taxon>
        <taxon>Polyphaga</taxon>
        <taxon>Scarabaeiformia</taxon>
        <taxon>Scarabaeidae</taxon>
        <taxon>Rutelinae</taxon>
        <taxon>Popillia</taxon>
    </lineage>
</organism>
<feature type="compositionally biased region" description="Basic and acidic residues" evidence="1">
    <location>
        <begin position="36"/>
        <end position="46"/>
    </location>
</feature>
<feature type="region of interest" description="Disordered" evidence="1">
    <location>
        <begin position="587"/>
        <end position="630"/>
    </location>
</feature>
<comment type="caution">
    <text evidence="2">The sequence shown here is derived from an EMBL/GenBank/DDBJ whole genome shotgun (WGS) entry which is preliminary data.</text>
</comment>
<gene>
    <name evidence="2" type="ORF">QE152_g38106</name>
</gene>
<dbReference type="Proteomes" id="UP001458880">
    <property type="component" value="Unassembled WGS sequence"/>
</dbReference>
<evidence type="ECO:0000313" key="2">
    <source>
        <dbReference type="EMBL" id="KAK9685355.1"/>
    </source>
</evidence>
<sequence length="905" mass="101317">MDENNEAINSNEEQVKVPESPKPLAFTIDFGAGKVDSQRHNKLVEKLRHRRGQSLSKLEGAPTPSPKNKNSNSGNNSATRKLNNFQLEGYLSSDEKTEHLKNVRATANNIRLKDSLSNNKMTQSCVLPCVSSPRSETKEFGFDLNTSFTLNDPSPIVNDNLFGYSDITSGNKNINDFIGTVECEYDKSDSVSEAGTYTLDADNYSEEQKARMSIDKEFKIEEVSVLKKTEAYVNSLLSNSKSDVRQDREGDGKIKYLNVNEPAIVKPQTLDLNCGLQRVVRILDQKQKALSPILSPTQQFSITQSNPSKQDNSTLNNEGNDVKKLFNQIMFPSVKEKTPTSPDVAPIDQGSVISVTSSGAFRSRSDNKKHMKNFCLSKSGVQIEAYTENKYQNEIVVHAALTLNKNTGANLTANVIHVSDNISRVKNSDPVVSETKGVRSHEMLVRGNSNLSKESNLSPGSLCGKSSPTKIPSPIHTSRPRSSSNSASFANTDLSDSSLETDSYLKPTQNIIKSLQQRLSIDSNHELNTKYLNNDARNLLKKPSHLRHNSFDDKNLKISNKLEHFQNKNLQSIDQTYSNVLNHYKTNKIQNSPNNSPIRRSSSFSAKNQNNTKNLNISSKDTNVLHSPSLNRNGTIQIQRSASTTNIKPCFVQNRRSSITSDHQKIDRNVYGDTESSSEEDFEKNFKKKDITNTRYNRAFSLRRARLEPDTTSHPKCPNTPEMRRKFQTSEIRHERAISVDRKPVKANEVQSRYLQNISKKSAPPAGKNDLPPKSVPISSTSGKSSFNKLQGFSRTDSGRFSMRSSTNPSKNLRKDHQEKKKSGGRSNSSLSSREVEFQNWKLSFLEFFLRYEKKSFHGTAALEQLISSDEEDMTLSVDEGFSPPTPSPCELSPARASLRYAWKD</sequence>
<feature type="region of interest" description="Disordered" evidence="1">
    <location>
        <begin position="299"/>
        <end position="319"/>
    </location>
</feature>
<proteinExistence type="predicted"/>
<feature type="compositionally biased region" description="Basic and acidic residues" evidence="1">
    <location>
        <begin position="813"/>
        <end position="822"/>
    </location>
</feature>
<evidence type="ECO:0000256" key="1">
    <source>
        <dbReference type="SAM" id="MobiDB-lite"/>
    </source>
</evidence>
<feature type="compositionally biased region" description="Low complexity" evidence="1">
    <location>
        <begin position="66"/>
        <end position="77"/>
    </location>
</feature>
<feature type="compositionally biased region" description="Polar residues" evidence="1">
    <location>
        <begin position="1"/>
        <end position="12"/>
    </location>
</feature>
<reference evidence="2 3" key="1">
    <citation type="journal article" date="2024" name="BMC Genomics">
        <title>De novo assembly and annotation of Popillia japonica's genome with initial clues to its potential as an invasive pest.</title>
        <authorList>
            <person name="Cucini C."/>
            <person name="Boschi S."/>
            <person name="Funari R."/>
            <person name="Cardaioli E."/>
            <person name="Iannotti N."/>
            <person name="Marturano G."/>
            <person name="Paoli F."/>
            <person name="Bruttini M."/>
            <person name="Carapelli A."/>
            <person name="Frati F."/>
            <person name="Nardi F."/>
        </authorList>
    </citation>
    <scope>NUCLEOTIDE SEQUENCE [LARGE SCALE GENOMIC DNA]</scope>
    <source>
        <strain evidence="2">DMR45628</strain>
    </source>
</reference>
<feature type="compositionally biased region" description="Polar residues" evidence="1">
    <location>
        <begin position="777"/>
        <end position="796"/>
    </location>
</feature>
<feature type="compositionally biased region" description="Low complexity" evidence="1">
    <location>
        <begin position="591"/>
        <end position="605"/>
    </location>
</feature>
<feature type="region of interest" description="Disordered" evidence="1">
    <location>
        <begin position="705"/>
        <end position="831"/>
    </location>
</feature>
<feature type="compositionally biased region" description="Low complexity" evidence="1">
    <location>
        <begin position="480"/>
        <end position="501"/>
    </location>
</feature>
<keyword evidence="3" id="KW-1185">Reference proteome</keyword>
<name>A0AAW1I828_POPJA</name>
<feature type="region of interest" description="Disordered" evidence="1">
    <location>
        <begin position="1"/>
        <end position="79"/>
    </location>
</feature>
<accession>A0AAW1I828</accession>
<protein>
    <submittedName>
        <fullName evidence="2">Uncharacterized protein</fullName>
    </submittedName>
</protein>
<dbReference type="AlphaFoldDB" id="A0AAW1I828"/>
<feature type="region of interest" description="Disordered" evidence="1">
    <location>
        <begin position="444"/>
        <end position="501"/>
    </location>
</feature>
<feature type="compositionally biased region" description="Polar residues" evidence="1">
    <location>
        <begin position="749"/>
        <end position="760"/>
    </location>
</feature>
<feature type="compositionally biased region" description="Polar residues" evidence="1">
    <location>
        <begin position="447"/>
        <end position="470"/>
    </location>
</feature>
<feature type="compositionally biased region" description="Basic and acidic residues" evidence="1">
    <location>
        <begin position="731"/>
        <end position="746"/>
    </location>
</feature>
<evidence type="ECO:0000313" key="3">
    <source>
        <dbReference type="Proteomes" id="UP001458880"/>
    </source>
</evidence>
<dbReference type="EMBL" id="JASPKY010000783">
    <property type="protein sequence ID" value="KAK9685355.1"/>
    <property type="molecule type" value="Genomic_DNA"/>
</dbReference>